<comment type="similarity">
    <text evidence="2 8">Belongs to the CarA family.</text>
</comment>
<dbReference type="SMART" id="SM01097">
    <property type="entry name" value="CPSase_sm_chain"/>
    <property type="match status" value="1"/>
</dbReference>
<feature type="region of interest" description="CPSase" evidence="8">
    <location>
        <begin position="1"/>
        <end position="181"/>
    </location>
</feature>
<evidence type="ECO:0000256" key="7">
    <source>
        <dbReference type="ARBA" id="ARBA00048816"/>
    </source>
</evidence>
<feature type="active site" evidence="8">
    <location>
        <position position="339"/>
    </location>
</feature>
<feature type="binding site" evidence="8">
    <location>
        <position position="300"/>
    </location>
    <ligand>
        <name>L-glutamine</name>
        <dbReference type="ChEBI" id="CHEBI:58359"/>
    </ligand>
</feature>
<evidence type="ECO:0000256" key="6">
    <source>
        <dbReference type="ARBA" id="ARBA00022962"/>
    </source>
</evidence>
<dbReference type="PROSITE" id="PS51273">
    <property type="entry name" value="GATASE_TYPE_1"/>
    <property type="match status" value="1"/>
</dbReference>
<dbReference type="PANTHER" id="PTHR43418">
    <property type="entry name" value="MULTIFUNCTIONAL TRYPTOPHAN BIOSYNTHESIS PROTEIN-RELATED"/>
    <property type="match status" value="1"/>
</dbReference>
<keyword evidence="8" id="KW-0055">Arginine biosynthesis</keyword>
<dbReference type="HAMAP" id="MF_01209">
    <property type="entry name" value="CPSase_S_chain"/>
    <property type="match status" value="1"/>
</dbReference>
<dbReference type="Gene3D" id="3.40.50.880">
    <property type="match status" value="1"/>
</dbReference>
<dbReference type="PANTHER" id="PTHR43418:SF7">
    <property type="entry name" value="CARBAMOYL-PHOSPHATE SYNTHASE SMALL CHAIN"/>
    <property type="match status" value="1"/>
</dbReference>
<dbReference type="Proteomes" id="UP001221302">
    <property type="component" value="Unassembled WGS sequence"/>
</dbReference>
<keyword evidence="6 8" id="KW-0315">Glutamine amidotransferase</keyword>
<dbReference type="InterPro" id="IPR029062">
    <property type="entry name" value="Class_I_gatase-like"/>
</dbReference>
<accession>A0AAE3NYN9</accession>
<dbReference type="InterPro" id="IPR050472">
    <property type="entry name" value="Anth_synth/Amidotransfase"/>
</dbReference>
<feature type="active site" description="Nucleophile" evidence="8">
    <location>
        <position position="255"/>
    </location>
</feature>
<feature type="domain" description="Carbamoyl-phosphate synthase small subunit N-terminal" evidence="9">
    <location>
        <begin position="10"/>
        <end position="148"/>
    </location>
</feature>
<dbReference type="GO" id="GO:0005524">
    <property type="term" value="F:ATP binding"/>
    <property type="evidence" value="ECO:0007669"/>
    <property type="project" value="UniProtKB-UniRule"/>
</dbReference>
<name>A0AAE3NYN9_9BACT</name>
<dbReference type="PRINTS" id="PR00099">
    <property type="entry name" value="CPSGATASE"/>
</dbReference>
<evidence type="ECO:0000313" key="11">
    <source>
        <dbReference type="Proteomes" id="UP001221302"/>
    </source>
</evidence>
<keyword evidence="4 8" id="KW-0547">Nucleotide-binding</keyword>
<dbReference type="GO" id="GO:0006541">
    <property type="term" value="P:glutamine metabolic process"/>
    <property type="evidence" value="ECO:0007669"/>
    <property type="project" value="InterPro"/>
</dbReference>
<dbReference type="PRINTS" id="PR00096">
    <property type="entry name" value="GATASE"/>
</dbReference>
<evidence type="ECO:0000259" key="9">
    <source>
        <dbReference type="SMART" id="SM01097"/>
    </source>
</evidence>
<evidence type="ECO:0000313" key="10">
    <source>
        <dbReference type="EMBL" id="MDF1611159.1"/>
    </source>
</evidence>
<feature type="binding site" evidence="8">
    <location>
        <position position="227"/>
    </location>
    <ligand>
        <name>L-glutamine</name>
        <dbReference type="ChEBI" id="CHEBI:58359"/>
    </ligand>
</feature>
<dbReference type="RefSeq" id="WP_321534926.1">
    <property type="nucleotide sequence ID" value="NZ_JARGDL010000003.1"/>
</dbReference>
<comment type="subunit">
    <text evidence="8">Composed of two chains; the small (or glutamine) chain promotes the hydrolysis of glutamine to ammonia, which is used by the large (or ammonia) chain to synthesize carbamoyl phosphate. Tetramer of heterodimers (alpha,beta)4.</text>
</comment>
<feature type="active site" evidence="8">
    <location>
        <position position="341"/>
    </location>
</feature>
<dbReference type="FunFam" id="3.50.30.20:FF:000002">
    <property type="entry name" value="Carbamoyl-phosphate synthase 1, mitochondrial"/>
    <property type="match status" value="1"/>
</dbReference>
<comment type="catalytic activity">
    <reaction evidence="7 8">
        <text>hydrogencarbonate + L-glutamine + 2 ATP + H2O = carbamoyl phosphate + L-glutamate + 2 ADP + phosphate + 2 H(+)</text>
        <dbReference type="Rhea" id="RHEA:18633"/>
        <dbReference type="ChEBI" id="CHEBI:15377"/>
        <dbReference type="ChEBI" id="CHEBI:15378"/>
        <dbReference type="ChEBI" id="CHEBI:17544"/>
        <dbReference type="ChEBI" id="CHEBI:29985"/>
        <dbReference type="ChEBI" id="CHEBI:30616"/>
        <dbReference type="ChEBI" id="CHEBI:43474"/>
        <dbReference type="ChEBI" id="CHEBI:58228"/>
        <dbReference type="ChEBI" id="CHEBI:58359"/>
        <dbReference type="ChEBI" id="CHEBI:456216"/>
        <dbReference type="EC" id="6.3.5.5"/>
    </reaction>
</comment>
<dbReference type="InterPro" id="IPR002474">
    <property type="entry name" value="CarbamoylP_synth_ssu_N"/>
</dbReference>
<feature type="binding site" evidence="8">
    <location>
        <position position="229"/>
    </location>
    <ligand>
        <name>L-glutamine</name>
        <dbReference type="ChEBI" id="CHEBI:58359"/>
    </ligand>
</feature>
<dbReference type="GO" id="GO:0006526">
    <property type="term" value="P:L-arginine biosynthetic process"/>
    <property type="evidence" value="ECO:0007669"/>
    <property type="project" value="UniProtKB-UniRule"/>
</dbReference>
<dbReference type="SUPFAM" id="SSF52317">
    <property type="entry name" value="Class I glutamine amidotransferase-like"/>
    <property type="match status" value="1"/>
</dbReference>
<dbReference type="Gene3D" id="3.50.30.20">
    <property type="entry name" value="Carbamoyl-phosphate synthase small subunit, N-terminal domain"/>
    <property type="match status" value="1"/>
</dbReference>
<keyword evidence="8" id="KW-0665">Pyrimidine biosynthesis</keyword>
<dbReference type="InterPro" id="IPR035686">
    <property type="entry name" value="CPSase_GATase1"/>
</dbReference>
<dbReference type="Pfam" id="PF00117">
    <property type="entry name" value="GATase"/>
    <property type="match status" value="1"/>
</dbReference>
<evidence type="ECO:0000256" key="1">
    <source>
        <dbReference type="ARBA" id="ARBA00005077"/>
    </source>
</evidence>
<dbReference type="GO" id="GO:0006207">
    <property type="term" value="P:'de novo' pyrimidine nucleobase biosynthetic process"/>
    <property type="evidence" value="ECO:0007669"/>
    <property type="project" value="InterPro"/>
</dbReference>
<evidence type="ECO:0000256" key="3">
    <source>
        <dbReference type="ARBA" id="ARBA00022598"/>
    </source>
</evidence>
<comment type="pathway">
    <text evidence="1 8">Amino-acid biosynthesis; L-arginine biosynthesis; carbamoyl phosphate from bicarbonate: step 1/1.</text>
</comment>
<feature type="binding site" evidence="8">
    <location>
        <position position="54"/>
    </location>
    <ligand>
        <name>L-glutamine</name>
        <dbReference type="ChEBI" id="CHEBI:58359"/>
    </ligand>
</feature>
<comment type="function">
    <text evidence="8">Small subunit of the glutamine-dependent carbamoyl phosphate synthetase (CPSase). CPSase catalyzes the formation of carbamoyl phosphate from the ammonia moiety of glutamine, carbonate, and phosphate donated by ATP, constituting the first step of 2 biosynthetic pathways, one leading to arginine and/or urea and the other to pyrimidine nucleotides. The small subunit (glutamine amidotransferase) binds and cleaves glutamine to supply the large subunit with the substrate ammonia.</text>
</comment>
<dbReference type="SUPFAM" id="SSF52021">
    <property type="entry name" value="Carbamoyl phosphate synthetase, small subunit N-terminal domain"/>
    <property type="match status" value="1"/>
</dbReference>
<evidence type="ECO:0000256" key="5">
    <source>
        <dbReference type="ARBA" id="ARBA00022840"/>
    </source>
</evidence>
<dbReference type="NCBIfam" id="NF009475">
    <property type="entry name" value="PRK12838.1"/>
    <property type="match status" value="1"/>
</dbReference>
<comment type="catalytic activity">
    <reaction evidence="8">
        <text>L-glutamine + H2O = L-glutamate + NH4(+)</text>
        <dbReference type="Rhea" id="RHEA:15889"/>
        <dbReference type="ChEBI" id="CHEBI:15377"/>
        <dbReference type="ChEBI" id="CHEBI:28938"/>
        <dbReference type="ChEBI" id="CHEBI:29985"/>
        <dbReference type="ChEBI" id="CHEBI:58359"/>
    </reaction>
</comment>
<dbReference type="InterPro" id="IPR017926">
    <property type="entry name" value="GATASE"/>
</dbReference>
<sequence>MIKNKQSAHPTVKLILKDGHIFEGKLFGAKRSVAGEVVFNTGMVGYPETLTDPSYKGQILVFTYPLIGNYGVPQLEETDDIFQNWESEKIQVQALIVSEYSEKYSHWNSIFSFDNWLKKFDVPGIYGIDTRELTKILREHGTMLGKIVVGNDKVEYYNPDVDNLISKVTPQKVEEYKNGKKRILLIDCGCKFNIIRKLLDKNVSVLRVPYDYDIEKENFDGVVLSNGPGNPVVYKQLIESVKKIIKKQVPTLGICMGHQILSLAAGGKTYKLKYGHRSQNQPVKTVDSNKCYITSQNHSFAVETKSLPRGWQPWFENLNDYSNEGMRHERLPFLSVQFHPEATPGPIDTDFIFDEFINKV</sequence>
<feature type="binding site" evidence="8">
    <location>
        <position position="297"/>
    </location>
    <ligand>
        <name>L-glutamine</name>
        <dbReference type="ChEBI" id="CHEBI:58359"/>
    </ligand>
</feature>
<dbReference type="GO" id="GO:0044205">
    <property type="term" value="P:'de novo' UMP biosynthetic process"/>
    <property type="evidence" value="ECO:0007669"/>
    <property type="project" value="UniProtKB-UniRule"/>
</dbReference>
<feature type="binding site" evidence="8">
    <location>
        <position position="256"/>
    </location>
    <ligand>
        <name>L-glutamine</name>
        <dbReference type="ChEBI" id="CHEBI:58359"/>
    </ligand>
</feature>
<keyword evidence="11" id="KW-1185">Reference proteome</keyword>
<organism evidence="10 11">
    <name type="scientific">Stygiobacter electus</name>
    <dbReference type="NCBI Taxonomy" id="3032292"/>
    <lineage>
        <taxon>Bacteria</taxon>
        <taxon>Pseudomonadati</taxon>
        <taxon>Ignavibacteriota</taxon>
        <taxon>Ignavibacteria</taxon>
        <taxon>Ignavibacteriales</taxon>
        <taxon>Melioribacteraceae</taxon>
        <taxon>Stygiobacter</taxon>
    </lineage>
</organism>
<protein>
    <recommendedName>
        <fullName evidence="8">Carbamoyl phosphate synthase small chain</fullName>
        <ecNumber evidence="8">6.3.5.5</ecNumber>
    </recommendedName>
    <alternativeName>
        <fullName evidence="8">Carbamoyl phosphate synthetase glutamine chain</fullName>
    </alternativeName>
</protein>
<dbReference type="Pfam" id="PF00988">
    <property type="entry name" value="CPSase_sm_chain"/>
    <property type="match status" value="1"/>
</dbReference>
<evidence type="ECO:0000256" key="2">
    <source>
        <dbReference type="ARBA" id="ARBA00007800"/>
    </source>
</evidence>
<comment type="caution">
    <text evidence="10">The sequence shown here is derived from an EMBL/GenBank/DDBJ whole genome shotgun (WGS) entry which is preliminary data.</text>
</comment>
<dbReference type="EMBL" id="JARGDL010000003">
    <property type="protein sequence ID" value="MDF1611159.1"/>
    <property type="molecule type" value="Genomic_DNA"/>
</dbReference>
<keyword evidence="8" id="KW-0028">Amino-acid biosynthesis</keyword>
<dbReference type="AlphaFoldDB" id="A0AAE3NYN9"/>
<dbReference type="PRINTS" id="PR00097">
    <property type="entry name" value="ANTSNTHASEII"/>
</dbReference>
<reference evidence="10" key="1">
    <citation type="submission" date="2023-03" db="EMBL/GenBank/DDBJ databases">
        <title>Stygiobacter electus gen. nov., sp. nov., facultatively anaerobic thermotolerant bacterium of the class Ignavibacteria from a well of Yessentuki mineral water deposit.</title>
        <authorList>
            <person name="Podosokorskaya O.A."/>
            <person name="Elcheninov A.G."/>
            <person name="Petrova N.F."/>
            <person name="Zavarzina D.G."/>
            <person name="Kublanov I.V."/>
            <person name="Merkel A.Y."/>
        </authorList>
    </citation>
    <scope>NUCLEOTIDE SEQUENCE</scope>
    <source>
        <strain evidence="10">09-Me</strain>
    </source>
</reference>
<proteinExistence type="inferred from homology"/>
<dbReference type="InterPro" id="IPR006274">
    <property type="entry name" value="CarbamoylP_synth_ssu"/>
</dbReference>
<keyword evidence="3 8" id="KW-0436">Ligase</keyword>
<gene>
    <name evidence="8 10" type="primary">carA</name>
    <name evidence="10" type="ORF">P0M35_03290</name>
</gene>
<comment type="caution">
    <text evidence="8">Lacks conserved residue(s) required for the propagation of feature annotation.</text>
</comment>
<keyword evidence="5 8" id="KW-0067">ATP-binding</keyword>
<dbReference type="GO" id="GO:0004088">
    <property type="term" value="F:carbamoyl-phosphate synthase (glutamine-hydrolyzing) activity"/>
    <property type="evidence" value="ECO:0007669"/>
    <property type="project" value="UniProtKB-UniRule"/>
</dbReference>
<dbReference type="CDD" id="cd01744">
    <property type="entry name" value="GATase1_CPSase"/>
    <property type="match status" value="1"/>
</dbReference>
<dbReference type="NCBIfam" id="TIGR01368">
    <property type="entry name" value="CPSaseIIsmall"/>
    <property type="match status" value="1"/>
</dbReference>
<dbReference type="InterPro" id="IPR036480">
    <property type="entry name" value="CarbP_synth_ssu_N_sf"/>
</dbReference>
<feature type="binding site" evidence="8">
    <location>
        <position position="259"/>
    </location>
    <ligand>
        <name>L-glutamine</name>
        <dbReference type="ChEBI" id="CHEBI:58359"/>
    </ligand>
</feature>
<evidence type="ECO:0000256" key="8">
    <source>
        <dbReference type="HAMAP-Rule" id="MF_01209"/>
    </source>
</evidence>
<dbReference type="EC" id="6.3.5.5" evidence="8"/>
<comment type="pathway">
    <text evidence="8">Pyrimidine metabolism; UMP biosynthesis via de novo pathway; (S)-dihydroorotate from bicarbonate: step 1/3.</text>
</comment>
<evidence type="ECO:0000256" key="4">
    <source>
        <dbReference type="ARBA" id="ARBA00022741"/>
    </source>
</evidence>